<organism evidence="2 3">
    <name type="scientific">Pitta sordida</name>
    <name type="common">Hooded pitta</name>
    <dbReference type="NCBI Taxonomy" id="9163"/>
    <lineage>
        <taxon>Eukaryota</taxon>
        <taxon>Metazoa</taxon>
        <taxon>Chordata</taxon>
        <taxon>Craniata</taxon>
        <taxon>Vertebrata</taxon>
        <taxon>Euteleostomi</taxon>
        <taxon>Archelosauria</taxon>
        <taxon>Archosauria</taxon>
        <taxon>Dinosauria</taxon>
        <taxon>Saurischia</taxon>
        <taxon>Theropoda</taxon>
        <taxon>Coelurosauria</taxon>
        <taxon>Aves</taxon>
        <taxon>Neognathae</taxon>
        <taxon>Neoaves</taxon>
        <taxon>Telluraves</taxon>
        <taxon>Australaves</taxon>
        <taxon>Passeriformes</taxon>
        <taxon>Pittidae</taxon>
        <taxon>Pitta</taxon>
    </lineage>
</organism>
<dbReference type="GO" id="GO:0005814">
    <property type="term" value="C:centriole"/>
    <property type="evidence" value="ECO:0007669"/>
    <property type="project" value="TreeGrafter"/>
</dbReference>
<proteinExistence type="inferred from homology"/>
<gene>
    <name evidence="2" type="primary">Saxo2</name>
    <name evidence="2" type="ORF">PITSOR_R05806</name>
</gene>
<protein>
    <submittedName>
        <fullName evidence="2">SAXO2 protein</fullName>
    </submittedName>
</protein>
<comment type="caution">
    <text evidence="2">The sequence shown here is derived from an EMBL/GenBank/DDBJ whole genome shotgun (WGS) entry which is preliminary data.</text>
</comment>
<dbReference type="GO" id="GO:0036126">
    <property type="term" value="C:sperm flagellum"/>
    <property type="evidence" value="ECO:0007669"/>
    <property type="project" value="TreeGrafter"/>
</dbReference>
<dbReference type="GO" id="GO:0008017">
    <property type="term" value="F:microtubule binding"/>
    <property type="evidence" value="ECO:0007669"/>
    <property type="project" value="InterPro"/>
</dbReference>
<dbReference type="PANTHER" id="PTHR31516">
    <property type="entry name" value="STABILIZER OF AXONEMAL MICROTUBULES 2"/>
    <property type="match status" value="1"/>
</dbReference>
<comment type="similarity">
    <text evidence="1">Belongs to the FAM154 family.</text>
</comment>
<dbReference type="OrthoDB" id="365640at2759"/>
<feature type="non-terminal residue" evidence="2">
    <location>
        <position position="1"/>
    </location>
</feature>
<dbReference type="Pfam" id="PF05217">
    <property type="entry name" value="SAXO1-2"/>
    <property type="match status" value="1"/>
</dbReference>
<evidence type="ECO:0000313" key="3">
    <source>
        <dbReference type="Proteomes" id="UP000633448"/>
    </source>
</evidence>
<dbReference type="Proteomes" id="UP000633448">
    <property type="component" value="Unassembled WGS sequence"/>
</dbReference>
<accession>A0A851F463</accession>
<dbReference type="GO" id="GO:0036064">
    <property type="term" value="C:ciliary basal body"/>
    <property type="evidence" value="ECO:0007669"/>
    <property type="project" value="TreeGrafter"/>
</dbReference>
<feature type="non-terminal residue" evidence="2">
    <location>
        <position position="452"/>
    </location>
</feature>
<sequence length="452" mass="52237">RHRCCHKRTRIYDDGLQSSPRTEYGDKYPGYGNVLPPRSCKPKHEYLKDGRKMDGISTFKSDYLPYDIVKRPFRAPQEYRPKSGKIDLGTIYQKDYNAHKVEPVTLVRPQERKHTTEAKLDTIPTYRDDYRLWEAQRMESCKVERPYKPPTEKFGNPSTFQDDFFPRELNPPLSFKPPVAKLPGGPFDGITSHRAAYVVHDLEPKFVRPKEEYKPCDQPFEDLTTHLRDFKGIPGQHAKSCKPENTKFGSDAPFSGMTEFQERYQPWLVTLPQFRKPREYVPPSDKMDLNSTSRLDYIIHEISPPAPIRPAQGKRISAPFQGNSTTREDFKPWSVCRQETIKKDPEIQRLTGKFSDLTTFRSHYIPHQAAPTQSFKPVHAVGLNAAPFQDETIYRIEYTPKQKETCPAHHPSTLGYVYVNTDSQGHQFYRQLSPEPSKSNCNPIPNEVAVMT</sequence>
<dbReference type="InterPro" id="IPR033336">
    <property type="entry name" value="SAXO1/2"/>
</dbReference>
<keyword evidence="3" id="KW-1185">Reference proteome</keyword>
<name>A0A851F463_PITSO</name>
<reference evidence="2" key="1">
    <citation type="submission" date="2019-10" db="EMBL/GenBank/DDBJ databases">
        <title>Bird 10,000 Genomes (B10K) Project - Family phase.</title>
        <authorList>
            <person name="Zhang G."/>
        </authorList>
    </citation>
    <scope>NUCLEOTIDE SEQUENCE</scope>
    <source>
        <strain evidence="2">B10K-DU-002-53</strain>
        <tissue evidence="2">Muscle</tissue>
    </source>
</reference>
<evidence type="ECO:0000313" key="2">
    <source>
        <dbReference type="EMBL" id="NWI87393.1"/>
    </source>
</evidence>
<dbReference type="GO" id="GO:0005879">
    <property type="term" value="C:axonemal microtubule"/>
    <property type="evidence" value="ECO:0007669"/>
    <property type="project" value="TreeGrafter"/>
</dbReference>
<dbReference type="AlphaFoldDB" id="A0A851F463"/>
<evidence type="ECO:0000256" key="1">
    <source>
        <dbReference type="ARBA" id="ARBA00008738"/>
    </source>
</evidence>
<dbReference type="EMBL" id="WEKX01006566">
    <property type="protein sequence ID" value="NWI87393.1"/>
    <property type="molecule type" value="Genomic_DNA"/>
</dbReference>
<dbReference type="PANTHER" id="PTHR31516:SF6">
    <property type="entry name" value="STABILIZER OF AXONEMAL MICROTUBULES 2"/>
    <property type="match status" value="1"/>
</dbReference>